<dbReference type="Pfam" id="PF01535">
    <property type="entry name" value="PPR"/>
    <property type="match status" value="2"/>
</dbReference>
<dbReference type="PROSITE" id="PS51375">
    <property type="entry name" value="PPR"/>
    <property type="match status" value="7"/>
</dbReference>
<feature type="repeat" description="PPR" evidence="2">
    <location>
        <begin position="334"/>
        <end position="368"/>
    </location>
</feature>
<feature type="repeat" description="PPR" evidence="2">
    <location>
        <begin position="369"/>
        <end position="403"/>
    </location>
</feature>
<dbReference type="NCBIfam" id="TIGR00756">
    <property type="entry name" value="PPR"/>
    <property type="match status" value="4"/>
</dbReference>
<evidence type="ECO:0000256" key="2">
    <source>
        <dbReference type="PROSITE-ProRule" id="PRU00708"/>
    </source>
</evidence>
<dbReference type="Pfam" id="PF13812">
    <property type="entry name" value="PPR_3"/>
    <property type="match status" value="2"/>
</dbReference>
<reference evidence="3" key="1">
    <citation type="submission" date="2020-06" db="EMBL/GenBank/DDBJ databases">
        <title>WGS assembly of Ceratodon purpureus strain R40.</title>
        <authorList>
            <person name="Carey S.B."/>
            <person name="Jenkins J."/>
            <person name="Shu S."/>
            <person name="Lovell J.T."/>
            <person name="Sreedasyam A."/>
            <person name="Maumus F."/>
            <person name="Tiley G.P."/>
            <person name="Fernandez-Pozo N."/>
            <person name="Barry K."/>
            <person name="Chen C."/>
            <person name="Wang M."/>
            <person name="Lipzen A."/>
            <person name="Daum C."/>
            <person name="Saski C.A."/>
            <person name="Payton A.C."/>
            <person name="Mcbreen J.C."/>
            <person name="Conrad R.E."/>
            <person name="Kollar L.M."/>
            <person name="Olsson S."/>
            <person name="Huttunen S."/>
            <person name="Landis J.B."/>
            <person name="Wickett N.J."/>
            <person name="Johnson M.G."/>
            <person name="Rensing S.A."/>
            <person name="Grimwood J."/>
            <person name="Schmutz J."/>
            <person name="Mcdaniel S.F."/>
        </authorList>
    </citation>
    <scope>NUCLEOTIDE SEQUENCE</scope>
    <source>
        <strain evidence="3">R40</strain>
    </source>
</reference>
<dbReference type="Proteomes" id="UP000822688">
    <property type="component" value="Chromosome 10"/>
</dbReference>
<evidence type="ECO:0008006" key="5">
    <source>
        <dbReference type="Google" id="ProtNLM"/>
    </source>
</evidence>
<dbReference type="GO" id="GO:0009507">
    <property type="term" value="C:chloroplast"/>
    <property type="evidence" value="ECO:0007669"/>
    <property type="project" value="TreeGrafter"/>
</dbReference>
<feature type="repeat" description="PPR" evidence="2">
    <location>
        <begin position="805"/>
        <end position="839"/>
    </location>
</feature>
<keyword evidence="4" id="KW-1185">Reference proteome</keyword>
<organism evidence="3 4">
    <name type="scientific">Ceratodon purpureus</name>
    <name type="common">Fire moss</name>
    <name type="synonym">Dicranum purpureum</name>
    <dbReference type="NCBI Taxonomy" id="3225"/>
    <lineage>
        <taxon>Eukaryota</taxon>
        <taxon>Viridiplantae</taxon>
        <taxon>Streptophyta</taxon>
        <taxon>Embryophyta</taxon>
        <taxon>Bryophyta</taxon>
        <taxon>Bryophytina</taxon>
        <taxon>Bryopsida</taxon>
        <taxon>Dicranidae</taxon>
        <taxon>Pseudoditrichales</taxon>
        <taxon>Ditrichaceae</taxon>
        <taxon>Ceratodon</taxon>
    </lineage>
</organism>
<dbReference type="GO" id="GO:0010019">
    <property type="term" value="P:chloroplast-nucleus signaling pathway"/>
    <property type="evidence" value="ECO:0007669"/>
    <property type="project" value="TreeGrafter"/>
</dbReference>
<dbReference type="PANTHER" id="PTHR47936">
    <property type="entry name" value="PPR_LONG DOMAIN-CONTAINING PROTEIN"/>
    <property type="match status" value="1"/>
</dbReference>
<feature type="repeat" description="PPR" evidence="2">
    <location>
        <begin position="474"/>
        <end position="508"/>
    </location>
</feature>
<sequence>MGNELARTAQVSASECYLRDLPSSYNSVVKGGAGGGRSRHLFPVTRNFSKPNKIIDCGDKENHGVSNPGVVSIKAGTVPARAKLRNEGQVEGIREAMAAFIKVDNKNLEVPNELRAKKVKLRDQVETSAQSIIRRAESLIADSPVKEDTSTSDSRREKSWLKLLLAVQQSKSTSSERIQLVLQLLDMMYDSGTKVNAIHISAAVTACVKEKALNRAEQIVNKARTINKASVNVFVYSKLLQGYCSSNQRKEAFALLAKMDAEGVKPDVVIFNTLIETEQSPEGVEILWRELKTRAIPPNERTYCGAIRCYGRAGLLGAVRNLWHEMIARDIAFTVFTFNSLLDAYASIGDVETCKTIIIEMETRKMKLSRDSYNTLLKAHARCRDADGAVGVLRKMQRKGVKPCMITYNTAMDACIRGRNMLRAIGLAKELPLHRLKPDETTFATLLRAAGLLRDKAIVNKVLQDMKSSGCSHDEITYRCAVYAYVHCGEGGLALEMLENMNAAGFPPAMTVPEVLVKSVDAALLRECIAAAPAGKLDQFLADMSAAGLSPTRETAGAMVRKLAHTPGVDVALDVADELRREGICGLGLHTWQSVIGVSVARVEQNPVQASAEVIRILDAMESDGTAADRMIYESALSVFVKCGDGERAINVYEKMKLANFSPATKEDGKDPLERMLLDTMDAALVGALIADLEATGVDGVVQVDGTAAEVSPLSASLVQDLADSGIRVKPGAMTKVIRQLCADVQIPVQTLQDSGAVAVRKPTAGSLQPQKNLEGSAEEKKIQRLERAMQLVEASNCLFGMQATSFVYGALIEACIRLQKEERVETLWQRMRLADVTPSVRTWVLRVQALVSVGHFQGRTQELLDEASKDQLELHSVLLRAMLKACHQVKDTASAAQIKRMLNTRGRVYPSLSASTESSAKASIS</sequence>
<accession>A0A8T0GJG7</accession>
<protein>
    <recommendedName>
        <fullName evidence="5">Pentatricopeptide repeat-containing protein</fullName>
    </recommendedName>
</protein>
<dbReference type="InterPro" id="IPR011990">
    <property type="entry name" value="TPR-like_helical_dom_sf"/>
</dbReference>
<gene>
    <name evidence="3" type="ORF">KC19_10G023900</name>
</gene>
<comment type="caution">
    <text evidence="3">The sequence shown here is derived from an EMBL/GenBank/DDBJ whole genome shotgun (WGS) entry which is preliminary data.</text>
</comment>
<name>A0A8T0GJG7_CERPU</name>
<feature type="repeat" description="PPR" evidence="2">
    <location>
        <begin position="232"/>
        <end position="266"/>
    </location>
</feature>
<dbReference type="Pfam" id="PF13041">
    <property type="entry name" value="PPR_2"/>
    <property type="match status" value="1"/>
</dbReference>
<evidence type="ECO:0000313" key="4">
    <source>
        <dbReference type="Proteomes" id="UP000822688"/>
    </source>
</evidence>
<dbReference type="PANTHER" id="PTHR47936:SF1">
    <property type="entry name" value="PENTATRICOPEPTIDE REPEAT-CONTAINING PROTEIN GUN1, CHLOROPLASTIC"/>
    <property type="match status" value="1"/>
</dbReference>
<evidence type="ECO:0000256" key="1">
    <source>
        <dbReference type="ARBA" id="ARBA00022737"/>
    </source>
</evidence>
<keyword evidence="1" id="KW-0677">Repeat</keyword>
<dbReference type="GO" id="GO:0031930">
    <property type="term" value="P:mitochondria-nucleus signaling pathway"/>
    <property type="evidence" value="ECO:0007669"/>
    <property type="project" value="TreeGrafter"/>
</dbReference>
<feature type="repeat" description="PPR" evidence="2">
    <location>
        <begin position="629"/>
        <end position="663"/>
    </location>
</feature>
<feature type="repeat" description="PPR" evidence="2">
    <location>
        <begin position="299"/>
        <end position="333"/>
    </location>
</feature>
<dbReference type="AlphaFoldDB" id="A0A8T0GJG7"/>
<dbReference type="InterPro" id="IPR002885">
    <property type="entry name" value="PPR_rpt"/>
</dbReference>
<evidence type="ECO:0000313" key="3">
    <source>
        <dbReference type="EMBL" id="KAG0558384.1"/>
    </source>
</evidence>
<proteinExistence type="predicted"/>
<dbReference type="Gene3D" id="1.25.40.10">
    <property type="entry name" value="Tetratricopeptide repeat domain"/>
    <property type="match status" value="5"/>
</dbReference>
<dbReference type="EMBL" id="CM026431">
    <property type="protein sequence ID" value="KAG0558384.1"/>
    <property type="molecule type" value="Genomic_DNA"/>
</dbReference>